<keyword evidence="10" id="KW-1185">Reference proteome</keyword>
<keyword evidence="1" id="KW-0963">Cytoplasm</keyword>
<evidence type="ECO:0000256" key="2">
    <source>
        <dbReference type="ARBA" id="ARBA00022598"/>
    </source>
</evidence>
<keyword evidence="2 9" id="KW-0436">Ligase</keyword>
<dbReference type="Gene3D" id="3.40.50.12780">
    <property type="entry name" value="N-terminal domain of ligase-like"/>
    <property type="match status" value="1"/>
</dbReference>
<reference evidence="9" key="1">
    <citation type="submission" date="2020-08" db="EMBL/GenBank/DDBJ databases">
        <title>Genome public.</title>
        <authorList>
            <person name="Liu C."/>
            <person name="Sun Q."/>
        </authorList>
    </citation>
    <scope>NUCLEOTIDE SEQUENCE</scope>
    <source>
        <strain evidence="9">NSJ-55</strain>
    </source>
</reference>
<dbReference type="InterPro" id="IPR025110">
    <property type="entry name" value="AMP-bd_C"/>
</dbReference>
<evidence type="ECO:0000313" key="9">
    <source>
        <dbReference type="EMBL" id="MBC5687534.1"/>
    </source>
</evidence>
<evidence type="ECO:0000256" key="1">
    <source>
        <dbReference type="ARBA" id="ARBA00022490"/>
    </source>
</evidence>
<evidence type="ECO:0000313" key="10">
    <source>
        <dbReference type="Proteomes" id="UP000652477"/>
    </source>
</evidence>
<dbReference type="FunFam" id="3.30.300.30:FF:000012">
    <property type="entry name" value="D-alanine--D-alanyl carrier protein ligase"/>
    <property type="match status" value="1"/>
</dbReference>
<sequence>MWLLDELEKRKNCEDIAIYHREVKLSFKDLWRKSESLAVWMESVLKTKRPVVIYGNKDVEILIAMVAALKTGRAYVPLDITFPLRRVKEIIKETEAEVIFNYTCEDIVDIVSINKNKLESIFIEKQGRNIDKLVSVKEDENCYILFTSGSTGKPKGVQITKKNIMNFVNWFSKICVLPSNKQIVLNQVSYSFDVSVIAIYIYLAMGKTLYSIDKLMMDNLKELFEYLKESNIAAWVSTPTFLEICSFDEKFDCQMLKELELIILAGEILSKRLVESIKDKFPNIKIINGYGPTEGTVLLSACEITQEMLNDIKCLPIGKILADGKYRILKDGKEVKEGECGELVVVSDSISNGYFNNKEQTEKAFFNDESGRRGYYTGDIVFEENGLLYYVTRKDTQIKLNGFRVELTDISNNLNKIDNVSNSTVIPVYKEGRVSYLVAFVMLKEQKNLSEMKQGIEIKKELRKLIPSYMVPRKVVIVEQFPMNTNGKVDKKKLEEEYLK</sequence>
<dbReference type="GO" id="GO:0005524">
    <property type="term" value="F:ATP binding"/>
    <property type="evidence" value="ECO:0007669"/>
    <property type="project" value="UniProtKB-KW"/>
</dbReference>
<organism evidence="9 10">
    <name type="scientific">Mediterraneibacter hominis</name>
    <dbReference type="NCBI Taxonomy" id="2763054"/>
    <lineage>
        <taxon>Bacteria</taxon>
        <taxon>Bacillati</taxon>
        <taxon>Bacillota</taxon>
        <taxon>Clostridia</taxon>
        <taxon>Lachnospirales</taxon>
        <taxon>Lachnospiraceae</taxon>
        <taxon>Mediterraneibacter</taxon>
    </lineage>
</organism>
<protein>
    <submittedName>
        <fullName evidence="9">D-alanine--poly(Phosphoribitol) ligase subunit DltA</fullName>
        <ecNumber evidence="9">6.1.1.13</ecNumber>
    </submittedName>
</protein>
<evidence type="ECO:0000256" key="5">
    <source>
        <dbReference type="ARBA" id="ARBA00054605"/>
    </source>
</evidence>
<dbReference type="Pfam" id="PF00501">
    <property type="entry name" value="AMP-binding"/>
    <property type="match status" value="1"/>
</dbReference>
<evidence type="ECO:0000256" key="6">
    <source>
        <dbReference type="ARBA" id="ARBA00061336"/>
    </source>
</evidence>
<evidence type="ECO:0000256" key="3">
    <source>
        <dbReference type="ARBA" id="ARBA00022741"/>
    </source>
</evidence>
<dbReference type="EMBL" id="JACOPF010000001">
    <property type="protein sequence ID" value="MBC5687534.1"/>
    <property type="molecule type" value="Genomic_DNA"/>
</dbReference>
<dbReference type="EC" id="6.1.1.13" evidence="9"/>
<gene>
    <name evidence="9" type="primary">dltA</name>
    <name evidence="9" type="ORF">H8S37_01110</name>
</gene>
<evidence type="ECO:0000259" key="8">
    <source>
        <dbReference type="Pfam" id="PF13193"/>
    </source>
</evidence>
<dbReference type="SUPFAM" id="SSF56801">
    <property type="entry name" value="Acetyl-CoA synthetase-like"/>
    <property type="match status" value="1"/>
</dbReference>
<dbReference type="Pfam" id="PF13193">
    <property type="entry name" value="AMP-binding_C"/>
    <property type="match status" value="1"/>
</dbReference>
<feature type="domain" description="AMP-binding enzyme C-terminal" evidence="8">
    <location>
        <begin position="412"/>
        <end position="488"/>
    </location>
</feature>
<dbReference type="InterPro" id="IPR045851">
    <property type="entry name" value="AMP-bd_C_sf"/>
</dbReference>
<comment type="function">
    <text evidence="5">Catalyzes the first step in the D-alanylation of lipoteichoic acid (LTA), the activation of D-alanine and its transfer onto the D-alanyl carrier protein (Dcp) DltC. In an ATP-dependent two-step reaction, forms a high energy D-alanyl-AMP intermediate, followed by transfer of the D-alanyl residue as a thiol ester to the phosphopantheinyl prosthetic group of the Dcp. D-alanylation of LTA plays an important role in modulating the properties of the cell wall in Gram-positive bacteria, influencing the net charge of the cell wall.</text>
</comment>
<dbReference type="AlphaFoldDB" id="A0A923LGA6"/>
<evidence type="ECO:0000256" key="4">
    <source>
        <dbReference type="ARBA" id="ARBA00022840"/>
    </source>
</evidence>
<proteinExistence type="inferred from homology"/>
<comment type="similarity">
    <text evidence="6">Belongs to the ATP-dependent AMP-binding enzyme family. DltA subfamily.</text>
</comment>
<dbReference type="RefSeq" id="WP_186874219.1">
    <property type="nucleotide sequence ID" value="NZ_JACOPF010000001.1"/>
</dbReference>
<keyword evidence="3" id="KW-0547">Nucleotide-binding</keyword>
<dbReference type="InterPro" id="IPR020845">
    <property type="entry name" value="AMP-binding_CS"/>
</dbReference>
<dbReference type="Gene3D" id="3.30.300.30">
    <property type="match status" value="1"/>
</dbReference>
<dbReference type="PROSITE" id="PS00455">
    <property type="entry name" value="AMP_BINDING"/>
    <property type="match status" value="1"/>
</dbReference>
<dbReference type="Proteomes" id="UP000652477">
    <property type="component" value="Unassembled WGS sequence"/>
</dbReference>
<dbReference type="InterPro" id="IPR042099">
    <property type="entry name" value="ANL_N_sf"/>
</dbReference>
<comment type="caution">
    <text evidence="9">The sequence shown here is derived from an EMBL/GenBank/DDBJ whole genome shotgun (WGS) entry which is preliminary data.</text>
</comment>
<dbReference type="PANTHER" id="PTHR45398">
    <property type="match status" value="1"/>
</dbReference>
<name>A0A923LGA6_9FIRM</name>
<keyword evidence="4" id="KW-0067">ATP-binding</keyword>
<dbReference type="InterPro" id="IPR000873">
    <property type="entry name" value="AMP-dep_synth/lig_dom"/>
</dbReference>
<feature type="domain" description="AMP-dependent synthetase/ligase" evidence="7">
    <location>
        <begin position="10"/>
        <end position="355"/>
    </location>
</feature>
<dbReference type="NCBIfam" id="NF003417">
    <property type="entry name" value="PRK04813.1"/>
    <property type="match status" value="1"/>
</dbReference>
<evidence type="ECO:0000259" key="7">
    <source>
        <dbReference type="Pfam" id="PF00501"/>
    </source>
</evidence>
<dbReference type="GO" id="GO:0016874">
    <property type="term" value="F:ligase activity"/>
    <property type="evidence" value="ECO:0007669"/>
    <property type="project" value="UniProtKB-KW"/>
</dbReference>
<accession>A0A923LGA6</accession>
<dbReference type="PANTHER" id="PTHR45398:SF1">
    <property type="entry name" value="ENZYME, PUTATIVE (JCVI)-RELATED"/>
    <property type="match status" value="1"/>
</dbReference>